<dbReference type="SUPFAM" id="SSF55804">
    <property type="entry name" value="Phoshotransferase/anion transport protein"/>
    <property type="match status" value="1"/>
</dbReference>
<evidence type="ECO:0000256" key="3">
    <source>
        <dbReference type="ARBA" id="ARBA00022475"/>
    </source>
</evidence>
<keyword evidence="17" id="KW-1185">Reference proteome</keyword>
<evidence type="ECO:0000256" key="7">
    <source>
        <dbReference type="ARBA" id="ARBA00022683"/>
    </source>
</evidence>
<keyword evidence="2" id="KW-0813">Transport</keyword>
<evidence type="ECO:0000259" key="14">
    <source>
        <dbReference type="PROSITE" id="PS51099"/>
    </source>
</evidence>
<dbReference type="InterPro" id="IPR003501">
    <property type="entry name" value="PTS_EIIB_2/3"/>
</dbReference>
<keyword evidence="9" id="KW-0418">Kinase</keyword>
<reference evidence="16" key="1">
    <citation type="submission" date="2023-07" db="EMBL/GenBank/DDBJ databases">
        <title>Genomic Encyclopedia of Type Strains, Phase IV (KMG-IV): sequencing the most valuable type-strain genomes for metagenomic binning, comparative biology and taxonomic classification.</title>
        <authorList>
            <person name="Goeker M."/>
        </authorList>
    </citation>
    <scope>NUCLEOTIDE SEQUENCE [LARGE SCALE GENOMIC DNA]</scope>
    <source>
        <strain evidence="16">DSM 21204</strain>
    </source>
</reference>
<keyword evidence="6 16" id="KW-0808">Transferase</keyword>
<comment type="caution">
    <text evidence="16">The sequence shown here is derived from an EMBL/GenBank/DDBJ whole genome shotgun (WGS) entry which is preliminary data.</text>
</comment>
<dbReference type="InterPro" id="IPR002178">
    <property type="entry name" value="PTS_EIIA_type-2_dom"/>
</dbReference>
<proteinExistence type="predicted"/>
<dbReference type="Pfam" id="PF02378">
    <property type="entry name" value="PTS_EIIC"/>
    <property type="match status" value="1"/>
</dbReference>
<keyword evidence="3" id="KW-1003">Cell membrane</keyword>
<keyword evidence="8 12" id="KW-0812">Transmembrane</keyword>
<dbReference type="PROSITE" id="PS51094">
    <property type="entry name" value="PTS_EIIA_TYPE_2"/>
    <property type="match status" value="1"/>
</dbReference>
<feature type="transmembrane region" description="Helical" evidence="12">
    <location>
        <begin position="572"/>
        <end position="593"/>
    </location>
</feature>
<dbReference type="PANTHER" id="PTHR30505">
    <property type="entry name" value="FRUCTOSE-LIKE PERMEASE"/>
    <property type="match status" value="1"/>
</dbReference>
<dbReference type="NCBIfam" id="TIGR00829">
    <property type="entry name" value="FRU"/>
    <property type="match status" value="1"/>
</dbReference>
<dbReference type="PANTHER" id="PTHR30505:SF0">
    <property type="entry name" value="FRUCTOSE-LIKE PTS SYSTEM EIIBC COMPONENT-RELATED"/>
    <property type="match status" value="1"/>
</dbReference>
<dbReference type="InterPro" id="IPR004715">
    <property type="entry name" value="PTS_IIA_fruc"/>
</dbReference>
<dbReference type="GO" id="GO:0016740">
    <property type="term" value="F:transferase activity"/>
    <property type="evidence" value="ECO:0007669"/>
    <property type="project" value="UniProtKB-KW"/>
</dbReference>
<evidence type="ECO:0000256" key="2">
    <source>
        <dbReference type="ARBA" id="ARBA00022448"/>
    </source>
</evidence>
<evidence type="ECO:0000256" key="10">
    <source>
        <dbReference type="ARBA" id="ARBA00022989"/>
    </source>
</evidence>
<feature type="transmembrane region" description="Helical" evidence="12">
    <location>
        <begin position="350"/>
        <end position="372"/>
    </location>
</feature>
<dbReference type="InterPro" id="IPR006327">
    <property type="entry name" value="PTS_IIC_fruc"/>
</dbReference>
<dbReference type="Pfam" id="PF00359">
    <property type="entry name" value="PTS_EIIA_2"/>
    <property type="match status" value="1"/>
</dbReference>
<keyword evidence="7" id="KW-0598">Phosphotransferase system</keyword>
<evidence type="ECO:0000256" key="11">
    <source>
        <dbReference type="ARBA" id="ARBA00023136"/>
    </source>
</evidence>
<evidence type="ECO:0000256" key="8">
    <source>
        <dbReference type="ARBA" id="ARBA00022692"/>
    </source>
</evidence>
<dbReference type="EMBL" id="JAUSWO010000001">
    <property type="protein sequence ID" value="MDQ0514210.1"/>
    <property type="molecule type" value="Genomic_DNA"/>
</dbReference>
<feature type="transmembrane region" description="Helical" evidence="12">
    <location>
        <begin position="303"/>
        <end position="323"/>
    </location>
</feature>
<feature type="transmembrane region" description="Helical" evidence="12">
    <location>
        <begin position="492"/>
        <end position="511"/>
    </location>
</feature>
<evidence type="ECO:0000256" key="9">
    <source>
        <dbReference type="ARBA" id="ARBA00022777"/>
    </source>
</evidence>
<evidence type="ECO:0000256" key="1">
    <source>
        <dbReference type="ARBA" id="ARBA00004429"/>
    </source>
</evidence>
<name>A0ABU0LZS8_9BACT</name>
<keyword evidence="10 12" id="KW-1133">Transmembrane helix</keyword>
<dbReference type="PROSITE" id="PS51104">
    <property type="entry name" value="PTS_EIIC_TYPE_2"/>
    <property type="match status" value="1"/>
</dbReference>
<keyword evidence="5" id="KW-0762">Sugar transport</keyword>
<keyword evidence="11 12" id="KW-0472">Membrane</keyword>
<dbReference type="InterPro" id="IPR003352">
    <property type="entry name" value="PTS_EIIC"/>
</dbReference>
<comment type="subcellular location">
    <subcellularLocation>
        <location evidence="1">Cell inner membrane</location>
        <topology evidence="1">Multi-pass membrane protein</topology>
    </subcellularLocation>
</comment>
<protein>
    <submittedName>
        <fullName evidence="16">PTS system fructose-specific IIC component</fullName>
        <ecNumber evidence="16">2.7.1.202</ecNumber>
    </submittedName>
</protein>
<feature type="transmembrane region" description="Helical" evidence="12">
    <location>
        <begin position="415"/>
        <end position="437"/>
    </location>
</feature>
<evidence type="ECO:0000256" key="6">
    <source>
        <dbReference type="ARBA" id="ARBA00022679"/>
    </source>
</evidence>
<keyword evidence="4" id="KW-0597">Phosphoprotein</keyword>
<dbReference type="InterPro" id="IPR003353">
    <property type="entry name" value="PTS_IIB_fruc"/>
</dbReference>
<dbReference type="InterPro" id="IPR050864">
    <property type="entry name" value="Bacterial_PTS_Sugar_Transport"/>
</dbReference>
<dbReference type="Gene3D" id="3.40.930.10">
    <property type="entry name" value="Mannitol-specific EII, Chain A"/>
    <property type="match status" value="1"/>
</dbReference>
<evidence type="ECO:0000256" key="4">
    <source>
        <dbReference type="ARBA" id="ARBA00022553"/>
    </source>
</evidence>
<dbReference type="SUPFAM" id="SSF52794">
    <property type="entry name" value="PTS system IIB component-like"/>
    <property type="match status" value="1"/>
</dbReference>
<dbReference type="NCBIfam" id="TIGR01427">
    <property type="entry name" value="PTS_IIC_fructo"/>
    <property type="match status" value="1"/>
</dbReference>
<dbReference type="InterPro" id="IPR013011">
    <property type="entry name" value="PTS_EIIB_2"/>
</dbReference>
<dbReference type="InterPro" id="IPR036095">
    <property type="entry name" value="PTS_EIIB-like_sf"/>
</dbReference>
<feature type="transmembrane region" description="Helical" evidence="12">
    <location>
        <begin position="449"/>
        <end position="472"/>
    </location>
</feature>
<gene>
    <name evidence="16" type="ORF">J2Z62_000648</name>
</gene>
<feature type="transmembrane region" description="Helical" evidence="12">
    <location>
        <begin position="643"/>
        <end position="672"/>
    </location>
</feature>
<dbReference type="Gene3D" id="3.40.50.2300">
    <property type="match status" value="1"/>
</dbReference>
<evidence type="ECO:0000259" key="13">
    <source>
        <dbReference type="PROSITE" id="PS51094"/>
    </source>
</evidence>
<evidence type="ECO:0000313" key="17">
    <source>
        <dbReference type="Proteomes" id="UP001240643"/>
    </source>
</evidence>
<evidence type="ECO:0000256" key="5">
    <source>
        <dbReference type="ARBA" id="ARBA00022597"/>
    </source>
</evidence>
<dbReference type="NCBIfam" id="TIGR00848">
    <property type="entry name" value="fruA"/>
    <property type="match status" value="1"/>
</dbReference>
<feature type="transmembrane region" description="Helical" evidence="12">
    <location>
        <begin position="600"/>
        <end position="623"/>
    </location>
</feature>
<dbReference type="PROSITE" id="PS51099">
    <property type="entry name" value="PTS_EIIB_TYPE_2"/>
    <property type="match status" value="1"/>
</dbReference>
<feature type="domain" description="PTS EIIA type-2" evidence="13">
    <location>
        <begin position="5"/>
        <end position="149"/>
    </location>
</feature>
<evidence type="ECO:0000259" key="15">
    <source>
        <dbReference type="PROSITE" id="PS51104"/>
    </source>
</evidence>
<dbReference type="InterPro" id="IPR013014">
    <property type="entry name" value="PTS_EIIC_2"/>
</dbReference>
<feature type="transmembrane region" description="Helical" evidence="12">
    <location>
        <begin position="540"/>
        <end position="560"/>
    </location>
</feature>
<feature type="domain" description="PTS EIIC type-2" evidence="15">
    <location>
        <begin position="295"/>
        <end position="670"/>
    </location>
</feature>
<sequence>MKISQLLKSNLIFVDTKFGSKQEALKFFSNQLVLHKYGRDSETIYQLFQDRENQASTGMGDKLAIPHILHDVMTENVIFFAKTTPVDWAAIDNQKVELIFGIAMTKTGGHNQHIDALMQLSNLLLNEKNREKLLTAKNKNDVLAVIETAETDASTPVINNDPNAKYDVVAVTSCPTGIAHTFLAAKALENYAKEANVRLKVETQGTEGSKNSLTQAEIDNAGGIILAIDRSIDTSRFAKHTNVVETTTRKAIYEPAKLFDQVKNRTGVQLKNITSGGGLGSDDSRLSFDGFGKKAYRSLLTGVSYMLPFVIFGGILIALGFIIDLAQLGVQGQINAIDANFGKMFATSRWFNTIGGEMAFGLIVPILSAYITFAMVGKIGLLPGFMVGLISNGSMNKLLSTINAPEAITGVSSGFFGAIGGAFLAAAIIILLTNHVFNRLPKNAQGITNILIMPLFGTLLIVAIFWFANIPFQYLSYGFSQMLGAIDANSQYIGFLLGLIIGVMMATDLGGPINKAAYIFGTFSLAEAVKNGSTTGSLPMGIAIITGMIPPLGIALSTIVSKKYWSDEDRKAAQSNWILGLSFISEGAIPFTAARPQVMVLANIIGGGSAGLISGALGINALAPHGGIFILPLFRSTLFSGTNLQIGFGILFTILALIIGTLTQAVALHFLLKNESKIKIFYQRVGQKLRPHKSNPIH</sequence>
<feature type="domain" description="PTS EIIB type-2" evidence="14">
    <location>
        <begin position="168"/>
        <end position="264"/>
    </location>
</feature>
<dbReference type="CDD" id="cd00211">
    <property type="entry name" value="PTS_IIA_fru"/>
    <property type="match status" value="1"/>
</dbReference>
<evidence type="ECO:0000313" key="16">
    <source>
        <dbReference type="EMBL" id="MDQ0514210.1"/>
    </source>
</evidence>
<dbReference type="CDD" id="cd05569">
    <property type="entry name" value="PTS_IIB_fructose"/>
    <property type="match status" value="1"/>
</dbReference>
<dbReference type="RefSeq" id="WP_256547100.1">
    <property type="nucleotide sequence ID" value="NZ_CP101809.1"/>
</dbReference>
<organism evidence="16 17">
    <name type="scientific">Mycoplasmoides fastidiosum</name>
    <dbReference type="NCBI Taxonomy" id="92758"/>
    <lineage>
        <taxon>Bacteria</taxon>
        <taxon>Bacillati</taxon>
        <taxon>Mycoplasmatota</taxon>
        <taxon>Mycoplasmoidales</taxon>
        <taxon>Mycoplasmoidaceae</taxon>
        <taxon>Mycoplasmoides</taxon>
    </lineage>
</organism>
<accession>A0ABU0LZS8</accession>
<dbReference type="Pfam" id="PF02302">
    <property type="entry name" value="PTS_IIB"/>
    <property type="match status" value="1"/>
</dbReference>
<dbReference type="InterPro" id="IPR016152">
    <property type="entry name" value="PTrfase/Anion_transptr"/>
</dbReference>
<dbReference type="EC" id="2.7.1.202" evidence="16"/>
<dbReference type="Proteomes" id="UP001240643">
    <property type="component" value="Unassembled WGS sequence"/>
</dbReference>
<evidence type="ECO:0000256" key="12">
    <source>
        <dbReference type="SAM" id="Phobius"/>
    </source>
</evidence>